<name>A0A8C5DC73_GOUWI</name>
<keyword evidence="3" id="KW-0677">Repeat</keyword>
<feature type="region of interest" description="Disordered" evidence="8">
    <location>
        <begin position="341"/>
        <end position="425"/>
    </location>
</feature>
<evidence type="ECO:0000259" key="9">
    <source>
        <dbReference type="PROSITE" id="PS50157"/>
    </source>
</evidence>
<feature type="region of interest" description="Disordered" evidence="8">
    <location>
        <begin position="847"/>
        <end position="894"/>
    </location>
</feature>
<feature type="domain" description="C2H2-type" evidence="9">
    <location>
        <begin position="785"/>
        <end position="812"/>
    </location>
</feature>
<feature type="region of interest" description="Disordered" evidence="8">
    <location>
        <begin position="62"/>
        <end position="91"/>
    </location>
</feature>
<dbReference type="InterPro" id="IPR036236">
    <property type="entry name" value="Znf_C2H2_sf"/>
</dbReference>
<evidence type="ECO:0000256" key="3">
    <source>
        <dbReference type="ARBA" id="ARBA00022737"/>
    </source>
</evidence>
<evidence type="ECO:0000256" key="6">
    <source>
        <dbReference type="ARBA" id="ARBA00023242"/>
    </source>
</evidence>
<organism evidence="10 11">
    <name type="scientific">Gouania willdenowi</name>
    <name type="common">Blunt-snouted clingfish</name>
    <name type="synonym">Lepadogaster willdenowi</name>
    <dbReference type="NCBI Taxonomy" id="441366"/>
    <lineage>
        <taxon>Eukaryota</taxon>
        <taxon>Metazoa</taxon>
        <taxon>Chordata</taxon>
        <taxon>Craniata</taxon>
        <taxon>Vertebrata</taxon>
        <taxon>Euteleostomi</taxon>
        <taxon>Actinopterygii</taxon>
        <taxon>Neopterygii</taxon>
        <taxon>Teleostei</taxon>
        <taxon>Neoteleostei</taxon>
        <taxon>Acanthomorphata</taxon>
        <taxon>Ovalentaria</taxon>
        <taxon>Blenniimorphae</taxon>
        <taxon>Blenniiformes</taxon>
        <taxon>Gobiesocoidei</taxon>
        <taxon>Gobiesocidae</taxon>
        <taxon>Gobiesocinae</taxon>
        <taxon>Gouania</taxon>
    </lineage>
</organism>
<dbReference type="OrthoDB" id="3437960at2759"/>
<dbReference type="AlphaFoldDB" id="A0A8C5DC73"/>
<reference evidence="10" key="1">
    <citation type="submission" date="2020-06" db="EMBL/GenBank/DDBJ databases">
        <authorList>
            <consortium name="Wellcome Sanger Institute Data Sharing"/>
        </authorList>
    </citation>
    <scope>NUCLEOTIDE SEQUENCE [LARGE SCALE GENOMIC DNA]</scope>
</reference>
<protein>
    <submittedName>
        <fullName evidence="10">Flocculation protein FLO11-like</fullName>
    </submittedName>
</protein>
<dbReference type="GO" id="GO:0005634">
    <property type="term" value="C:nucleus"/>
    <property type="evidence" value="ECO:0007669"/>
    <property type="project" value="UniProtKB-SubCell"/>
</dbReference>
<dbReference type="InterPro" id="IPR013087">
    <property type="entry name" value="Znf_C2H2_type"/>
</dbReference>
<feature type="compositionally biased region" description="Polar residues" evidence="8">
    <location>
        <begin position="628"/>
        <end position="673"/>
    </location>
</feature>
<sequence>MDSQLASVLTRGSLDVQNGSQCAEGSGPVTKMCVNPEDRVHLPAAPGNLQPPVTAAQTIRTPAPSVNGQQPEVGGTSQPSSQEHSQIGGFRQPITVKTVVPVVDNQPMRIKIVVPPRHKGPITNSAISLTKDFTFPHPREPVMLSEKNWAKTHTSVVTTEGDTEVELYHVTEGEKRAEILTGKGVLDVKIVHIDGLESHTIPRTNTVKIEREMRKNLPLILQDMGLISRNTFNELRTEEQTEPLDLSLPNKREDRERRCGRIQDDSGGAGSLIMEVDEYEGDGDRDIVEEDEDGTMDICNRCVLKDSFLSTPALASLSVEDCNSKDLLLIDDQGIPYTLSHDGHKIPQVDISPSSTDPQSDRAGSPGTERTEESPEGTSSGPSFSQSSDTALKESSLDLYPSSTPASDRSLLGTDQTAGPEVMEGMTNPEHSVVVEPNSCVQEAVFNSSSLISTSTQPVQMLTNPSINVPFLLLSPSSSSAPVSLPLSLSVPQSSPGASTPMFLLLSSVPSSSGESTSTSTPIAVLDPSTGQLSQITAASAPISLPLSSGQVGALGSHVSNPVITLSANNAPALVSGTSNVKSSSVLTSVSVPSPVHTQGSAPLSQTHISHSDSNPGSEAIPVKDVSSEMNKQSTVPESSPQAQPSSVTYDPSTQPSSEASAHTPASESNVTPSDHLPLDDHRYFTNTAAPPSPPIGPMFPPANLDPLDPLDPISPSGSPDSMNSRRVLYCPLCPRVFFYLSDLERHAITHSQKKPHVCQQCGKAFKRSSHLQRHKHIHTGQRNFVCPICAKRFREAGELQRHQRVHTGEKPYQCQLCHTRFAERNTLRRHTKRKHPYHQAAMEMLSERKDRGGGGRRDDGEVGGSAVQEEEESAEWYSSTVSNLEHSESEVET</sequence>
<keyword evidence="6" id="KW-0539">Nucleus</keyword>
<dbReference type="Ensembl" id="ENSGWIT00000004763.1">
    <property type="protein sequence ID" value="ENSGWIP00000004442.1"/>
    <property type="gene ID" value="ENSGWIG00000002391.1"/>
</dbReference>
<dbReference type="SMART" id="SM00355">
    <property type="entry name" value="ZnF_C2H2"/>
    <property type="match status" value="4"/>
</dbReference>
<dbReference type="FunFam" id="3.30.160.60:FF:000100">
    <property type="entry name" value="Zinc finger 45-like"/>
    <property type="match status" value="1"/>
</dbReference>
<comment type="subcellular location">
    <subcellularLocation>
        <location evidence="1">Nucleus</location>
    </subcellularLocation>
</comment>
<dbReference type="PANTHER" id="PTHR16515">
    <property type="entry name" value="PR DOMAIN ZINC FINGER PROTEIN"/>
    <property type="match status" value="1"/>
</dbReference>
<dbReference type="PROSITE" id="PS50157">
    <property type="entry name" value="ZINC_FINGER_C2H2_2"/>
    <property type="match status" value="4"/>
</dbReference>
<keyword evidence="11" id="KW-1185">Reference proteome</keyword>
<dbReference type="SUPFAM" id="SSF57667">
    <property type="entry name" value="beta-beta-alpha zinc fingers"/>
    <property type="match status" value="2"/>
</dbReference>
<feature type="compositionally biased region" description="Basic and acidic residues" evidence="8">
    <location>
        <begin position="847"/>
        <end position="861"/>
    </location>
</feature>
<dbReference type="GO" id="GO:0010468">
    <property type="term" value="P:regulation of gene expression"/>
    <property type="evidence" value="ECO:0007669"/>
    <property type="project" value="TreeGrafter"/>
</dbReference>
<evidence type="ECO:0000313" key="10">
    <source>
        <dbReference type="Ensembl" id="ENSGWIP00000004442.1"/>
    </source>
</evidence>
<keyword evidence="4 7" id="KW-0863">Zinc-finger</keyword>
<keyword evidence="2" id="KW-0479">Metal-binding</keyword>
<feature type="compositionally biased region" description="Polar residues" evidence="8">
    <location>
        <begin position="401"/>
        <end position="417"/>
    </location>
</feature>
<feature type="region of interest" description="Disordered" evidence="8">
    <location>
        <begin position="592"/>
        <end position="722"/>
    </location>
</feature>
<dbReference type="Pfam" id="PF00096">
    <property type="entry name" value="zf-C2H2"/>
    <property type="match status" value="3"/>
</dbReference>
<feature type="compositionally biased region" description="Polar residues" evidence="8">
    <location>
        <begin position="62"/>
        <end position="85"/>
    </location>
</feature>
<feature type="compositionally biased region" description="Pro residues" evidence="8">
    <location>
        <begin position="691"/>
        <end position="701"/>
    </location>
</feature>
<evidence type="ECO:0000256" key="1">
    <source>
        <dbReference type="ARBA" id="ARBA00004123"/>
    </source>
</evidence>
<keyword evidence="5" id="KW-0862">Zinc</keyword>
<dbReference type="Proteomes" id="UP000694680">
    <property type="component" value="Chromosome 16"/>
</dbReference>
<feature type="domain" description="C2H2-type" evidence="9">
    <location>
        <begin position="813"/>
        <end position="841"/>
    </location>
</feature>
<dbReference type="RefSeq" id="XP_028325557.1">
    <property type="nucleotide sequence ID" value="XM_028469756.1"/>
</dbReference>
<dbReference type="PROSITE" id="PS00028">
    <property type="entry name" value="ZINC_FINGER_C2H2_1"/>
    <property type="match status" value="4"/>
</dbReference>
<dbReference type="InterPro" id="IPR050331">
    <property type="entry name" value="Zinc_finger"/>
</dbReference>
<feature type="compositionally biased region" description="Low complexity" evidence="8">
    <location>
        <begin position="702"/>
        <end position="722"/>
    </location>
</feature>
<feature type="domain" description="C2H2-type" evidence="9">
    <location>
        <begin position="729"/>
        <end position="756"/>
    </location>
</feature>
<dbReference type="FunFam" id="3.30.160.60:FF:000512">
    <property type="entry name" value="zinc finger protein 197 isoform X1"/>
    <property type="match status" value="1"/>
</dbReference>
<dbReference type="PANTHER" id="PTHR16515:SF60">
    <property type="entry name" value="ZINC FINGER PROTEIN 436"/>
    <property type="match status" value="1"/>
</dbReference>
<feature type="compositionally biased region" description="Polar residues" evidence="8">
    <location>
        <begin position="597"/>
        <end position="617"/>
    </location>
</feature>
<feature type="domain" description="C2H2-type" evidence="9">
    <location>
        <begin position="757"/>
        <end position="784"/>
    </location>
</feature>
<evidence type="ECO:0000256" key="2">
    <source>
        <dbReference type="ARBA" id="ARBA00022723"/>
    </source>
</evidence>
<evidence type="ECO:0000256" key="4">
    <source>
        <dbReference type="ARBA" id="ARBA00022771"/>
    </source>
</evidence>
<evidence type="ECO:0000313" key="11">
    <source>
        <dbReference type="Proteomes" id="UP000694680"/>
    </source>
</evidence>
<dbReference type="GeneID" id="114477450"/>
<evidence type="ECO:0000256" key="5">
    <source>
        <dbReference type="ARBA" id="ARBA00022833"/>
    </source>
</evidence>
<reference evidence="10" key="2">
    <citation type="submission" date="2025-08" db="UniProtKB">
        <authorList>
            <consortium name="Ensembl"/>
        </authorList>
    </citation>
    <scope>IDENTIFICATION</scope>
</reference>
<feature type="compositionally biased region" description="Low complexity" evidence="8">
    <location>
        <begin position="376"/>
        <end position="388"/>
    </location>
</feature>
<dbReference type="FunFam" id="3.30.160.60:FF:001498">
    <property type="entry name" value="Zinc finger protein 404"/>
    <property type="match status" value="1"/>
</dbReference>
<accession>A0A8C5DC73</accession>
<reference evidence="10" key="3">
    <citation type="submission" date="2025-09" db="UniProtKB">
        <authorList>
            <consortium name="Ensembl"/>
        </authorList>
    </citation>
    <scope>IDENTIFICATION</scope>
</reference>
<evidence type="ECO:0000256" key="7">
    <source>
        <dbReference type="PROSITE-ProRule" id="PRU00042"/>
    </source>
</evidence>
<dbReference type="GO" id="GO:0008270">
    <property type="term" value="F:zinc ion binding"/>
    <property type="evidence" value="ECO:0007669"/>
    <property type="project" value="UniProtKB-KW"/>
</dbReference>
<proteinExistence type="predicted"/>
<evidence type="ECO:0000256" key="8">
    <source>
        <dbReference type="SAM" id="MobiDB-lite"/>
    </source>
</evidence>
<gene>
    <name evidence="10" type="primary">LOC114477450</name>
</gene>
<dbReference type="Gene3D" id="3.30.160.60">
    <property type="entry name" value="Classic Zinc Finger"/>
    <property type="match status" value="3"/>
</dbReference>
<dbReference type="RefSeq" id="XP_028325558.1">
    <property type="nucleotide sequence ID" value="XM_028469757.1"/>
</dbReference>